<dbReference type="InterPro" id="IPR025161">
    <property type="entry name" value="IS402-like_dom"/>
</dbReference>
<organism evidence="2 3">
    <name type="scientific">Nitrosomonas marina</name>
    <dbReference type="NCBI Taxonomy" id="917"/>
    <lineage>
        <taxon>Bacteria</taxon>
        <taxon>Pseudomonadati</taxon>
        <taxon>Pseudomonadota</taxon>
        <taxon>Betaproteobacteria</taxon>
        <taxon>Nitrosomonadales</taxon>
        <taxon>Nitrosomonadaceae</taxon>
        <taxon>Nitrosomonas</taxon>
    </lineage>
</organism>
<dbReference type="OrthoDB" id="8547963at2"/>
<evidence type="ECO:0000259" key="1">
    <source>
        <dbReference type="Pfam" id="PF13340"/>
    </source>
</evidence>
<dbReference type="EMBL" id="FOIA01000040">
    <property type="protein sequence ID" value="SET58679.1"/>
    <property type="molecule type" value="Genomic_DNA"/>
</dbReference>
<dbReference type="PANTHER" id="PTHR30007">
    <property type="entry name" value="PHP DOMAIN PROTEIN"/>
    <property type="match status" value="1"/>
</dbReference>
<dbReference type="Proteomes" id="UP000199345">
    <property type="component" value="Unassembled WGS sequence"/>
</dbReference>
<dbReference type="PANTHER" id="PTHR30007:SF0">
    <property type="entry name" value="TRANSPOSASE"/>
    <property type="match status" value="1"/>
</dbReference>
<dbReference type="AlphaFoldDB" id="A0A1I0FJZ8"/>
<name>A0A1I0FJZ8_9PROT</name>
<reference evidence="3" key="1">
    <citation type="submission" date="2016-10" db="EMBL/GenBank/DDBJ databases">
        <authorList>
            <person name="Varghese N."/>
            <person name="Submissions S."/>
        </authorList>
    </citation>
    <scope>NUCLEOTIDE SEQUENCE [LARGE SCALE GENOMIC DNA]</scope>
    <source>
        <strain evidence="3">Nm71</strain>
    </source>
</reference>
<dbReference type="RefSeq" id="WP_090661439.1">
    <property type="nucleotide sequence ID" value="NZ_FOIA01000040.1"/>
</dbReference>
<evidence type="ECO:0000313" key="2">
    <source>
        <dbReference type="EMBL" id="SET58679.1"/>
    </source>
</evidence>
<sequence>MYDSDVSDEEWKLIKHFFDPVDNRGGAGAKHTKRTIVNAIFYLNKTGVQWRLLPKEFPPWKTVYDHYSQWNRGGVWEKVMDQLNREHRKKTAKKQRRAMV</sequence>
<protein>
    <submittedName>
        <fullName evidence="2">Transposase</fullName>
    </submittedName>
</protein>
<dbReference type="Pfam" id="PF13340">
    <property type="entry name" value="DUF4096"/>
    <property type="match status" value="1"/>
</dbReference>
<feature type="domain" description="Insertion element IS402-like" evidence="1">
    <location>
        <begin position="6"/>
        <end position="80"/>
    </location>
</feature>
<gene>
    <name evidence="2" type="ORF">SAMN05216326_1402</name>
</gene>
<evidence type="ECO:0000313" key="3">
    <source>
        <dbReference type="Proteomes" id="UP000199345"/>
    </source>
</evidence>
<keyword evidence="3" id="KW-1185">Reference proteome</keyword>
<accession>A0A1I0FJZ8</accession>
<proteinExistence type="predicted"/>